<dbReference type="KEGG" id="pfla:Pflav_066600"/>
<dbReference type="GO" id="GO:0016301">
    <property type="term" value="F:kinase activity"/>
    <property type="evidence" value="ECO:0007669"/>
    <property type="project" value="UniProtKB-KW"/>
</dbReference>
<name>A0A6F8Y2F8_9ACTN</name>
<keyword evidence="3" id="KW-0808">Transferase</keyword>
<evidence type="ECO:0000313" key="4">
    <source>
        <dbReference type="Proteomes" id="UP000502508"/>
    </source>
</evidence>
<accession>A0A6F8Y2F8</accession>
<dbReference type="SUPFAM" id="SSF56112">
    <property type="entry name" value="Protein kinase-like (PK-like)"/>
    <property type="match status" value="1"/>
</dbReference>
<keyword evidence="1" id="KW-0175">Coiled coil</keyword>
<evidence type="ECO:0000259" key="2">
    <source>
        <dbReference type="Pfam" id="PF13224"/>
    </source>
</evidence>
<feature type="coiled-coil region" evidence="1">
    <location>
        <begin position="299"/>
        <end position="326"/>
    </location>
</feature>
<keyword evidence="4" id="KW-1185">Reference proteome</keyword>
<dbReference type="Pfam" id="PF06293">
    <property type="entry name" value="Kdo"/>
    <property type="match status" value="1"/>
</dbReference>
<dbReference type="EMBL" id="AP022870">
    <property type="protein sequence ID" value="BCB80250.1"/>
    <property type="molecule type" value="Genomic_DNA"/>
</dbReference>
<reference evidence="3 4" key="2">
    <citation type="submission" date="2020-03" db="EMBL/GenBank/DDBJ databases">
        <authorList>
            <person name="Ichikawa N."/>
            <person name="Kimura A."/>
            <person name="Kitahashi Y."/>
            <person name="Uohara A."/>
        </authorList>
    </citation>
    <scope>NUCLEOTIDE SEQUENCE [LARGE SCALE GENOMIC DNA]</scope>
    <source>
        <strain evidence="3 4">NBRC 107702</strain>
    </source>
</reference>
<organism evidence="3 4">
    <name type="scientific">Phytohabitans flavus</name>
    <dbReference type="NCBI Taxonomy" id="1076124"/>
    <lineage>
        <taxon>Bacteria</taxon>
        <taxon>Bacillati</taxon>
        <taxon>Actinomycetota</taxon>
        <taxon>Actinomycetes</taxon>
        <taxon>Micromonosporales</taxon>
        <taxon>Micromonosporaceae</taxon>
    </lineage>
</organism>
<proteinExistence type="predicted"/>
<sequence>MLVCVRITSALVDPALLDLPWSTPLEEWPADHLVALPQGISRHVVRFVKLAGTVYAVKETGERVAEREYDLLRALERIDFPAVQAVAIVADRAALDGEPLDPVLITRHLQFSLPYRALFSHTLRPETMNRLLDALAALIVRMHLTGFFWGDCSLSNTLFRRDAGAFAAYLVDAETGALYPSLSKGQRGEDLEIARVNIFGEALDLQAAGLLHESIDPEIVAEEVVERYDRLWHEITYEQEIKREDRHDIEGRIRRLNELGFDVAEVAMSLVDGDGGYRVRPKVVDAGYHTRRLLRLTGLDAEENQARRLLNDLDTYRAESDLADEQQAAHRWLTEVFEPVVRAVPGHLRRKLEPAELFVQIIEHRWRLSEEAGRDVGLAPAVQSFLADVLVHRPDEQAVLGVELTASL</sequence>
<dbReference type="AlphaFoldDB" id="A0A6F8Y2F8"/>
<dbReference type="RefSeq" id="WP_173040447.1">
    <property type="nucleotide sequence ID" value="NZ_AP022870.1"/>
</dbReference>
<gene>
    <name evidence="3" type="ORF">Pflav_066600</name>
</gene>
<feature type="domain" description="DUF4032" evidence="2">
    <location>
        <begin position="230"/>
        <end position="390"/>
    </location>
</feature>
<evidence type="ECO:0000256" key="1">
    <source>
        <dbReference type="SAM" id="Coils"/>
    </source>
</evidence>
<protein>
    <submittedName>
        <fullName evidence="3">LPS kinase</fullName>
    </submittedName>
</protein>
<dbReference type="InterPro" id="IPR011009">
    <property type="entry name" value="Kinase-like_dom_sf"/>
</dbReference>
<reference evidence="3 4" key="1">
    <citation type="submission" date="2020-03" db="EMBL/GenBank/DDBJ databases">
        <title>Whole genome shotgun sequence of Phytohabitans flavus NBRC 107702.</title>
        <authorList>
            <person name="Komaki H."/>
            <person name="Tamura T."/>
        </authorList>
    </citation>
    <scope>NUCLEOTIDE SEQUENCE [LARGE SCALE GENOMIC DNA]</scope>
    <source>
        <strain evidence="3 4">NBRC 107702</strain>
    </source>
</reference>
<dbReference type="InterPro" id="IPR025111">
    <property type="entry name" value="DUF4032"/>
</dbReference>
<evidence type="ECO:0000313" key="3">
    <source>
        <dbReference type="EMBL" id="BCB80250.1"/>
    </source>
</evidence>
<dbReference type="Pfam" id="PF13224">
    <property type="entry name" value="DUF4032"/>
    <property type="match status" value="1"/>
</dbReference>
<dbReference type="Proteomes" id="UP000502508">
    <property type="component" value="Chromosome"/>
</dbReference>
<keyword evidence="3" id="KW-0418">Kinase</keyword>